<dbReference type="Pfam" id="PF13432">
    <property type="entry name" value="TPR_16"/>
    <property type="match status" value="1"/>
</dbReference>
<dbReference type="InterPro" id="IPR002591">
    <property type="entry name" value="Phosphodiest/P_Trfase"/>
</dbReference>
<evidence type="ECO:0000313" key="4">
    <source>
        <dbReference type="EMBL" id="TWT47550.1"/>
    </source>
</evidence>
<name>A0A5C5WA66_9BACT</name>
<evidence type="ECO:0000256" key="2">
    <source>
        <dbReference type="ARBA" id="ARBA00022803"/>
    </source>
</evidence>
<keyword evidence="5" id="KW-1185">Reference proteome</keyword>
<evidence type="ECO:0000313" key="5">
    <source>
        <dbReference type="Proteomes" id="UP000318995"/>
    </source>
</evidence>
<gene>
    <name evidence="4" type="ORF">Pla111_11650</name>
</gene>
<dbReference type="RefSeq" id="WP_146572247.1">
    <property type="nucleotide sequence ID" value="NZ_SJPH01000002.1"/>
</dbReference>
<dbReference type="Proteomes" id="UP000318995">
    <property type="component" value="Unassembled WGS sequence"/>
</dbReference>
<dbReference type="Gene3D" id="3.40.720.10">
    <property type="entry name" value="Alkaline Phosphatase, subunit A"/>
    <property type="match status" value="1"/>
</dbReference>
<keyword evidence="2 3" id="KW-0802">TPR repeat</keyword>
<evidence type="ECO:0000256" key="1">
    <source>
        <dbReference type="ARBA" id="ARBA00022737"/>
    </source>
</evidence>
<dbReference type="SMART" id="SM00028">
    <property type="entry name" value="TPR"/>
    <property type="match status" value="4"/>
</dbReference>
<reference evidence="4 5" key="1">
    <citation type="submission" date="2019-02" db="EMBL/GenBank/DDBJ databases">
        <title>Deep-cultivation of Planctomycetes and their phenomic and genomic characterization uncovers novel biology.</title>
        <authorList>
            <person name="Wiegand S."/>
            <person name="Jogler M."/>
            <person name="Boedeker C."/>
            <person name="Pinto D."/>
            <person name="Vollmers J."/>
            <person name="Rivas-Marin E."/>
            <person name="Kohn T."/>
            <person name="Peeters S.H."/>
            <person name="Heuer A."/>
            <person name="Rast P."/>
            <person name="Oberbeckmann S."/>
            <person name="Bunk B."/>
            <person name="Jeske O."/>
            <person name="Meyerdierks A."/>
            <person name="Storesund J.E."/>
            <person name="Kallscheuer N."/>
            <person name="Luecker S."/>
            <person name="Lage O.M."/>
            <person name="Pohl T."/>
            <person name="Merkel B.J."/>
            <person name="Hornburger P."/>
            <person name="Mueller R.-W."/>
            <person name="Bruemmer F."/>
            <person name="Labrenz M."/>
            <person name="Spormann A.M."/>
            <person name="Op Den Camp H."/>
            <person name="Overmann J."/>
            <person name="Amann R."/>
            <person name="Jetten M.S.M."/>
            <person name="Mascher T."/>
            <person name="Medema M.H."/>
            <person name="Devos D.P."/>
            <person name="Kaster A.-K."/>
            <person name="Ovreas L."/>
            <person name="Rohde M."/>
            <person name="Galperin M.Y."/>
            <person name="Jogler C."/>
        </authorList>
    </citation>
    <scope>NUCLEOTIDE SEQUENCE [LARGE SCALE GENOMIC DNA]</scope>
    <source>
        <strain evidence="4 5">Pla111</strain>
    </source>
</reference>
<dbReference type="Gene3D" id="1.25.40.10">
    <property type="entry name" value="Tetratricopeptide repeat domain"/>
    <property type="match status" value="1"/>
</dbReference>
<dbReference type="InterPro" id="IPR050498">
    <property type="entry name" value="Ycf3"/>
</dbReference>
<dbReference type="SUPFAM" id="SSF48452">
    <property type="entry name" value="TPR-like"/>
    <property type="match status" value="2"/>
</dbReference>
<comment type="caution">
    <text evidence="4">The sequence shown here is derived from an EMBL/GenBank/DDBJ whole genome shotgun (WGS) entry which is preliminary data.</text>
</comment>
<dbReference type="PANTHER" id="PTHR44858:SF1">
    <property type="entry name" value="UDP-N-ACETYLGLUCOSAMINE--PEPTIDE N-ACETYLGLUCOSAMINYLTRANSFERASE SPINDLY-RELATED"/>
    <property type="match status" value="1"/>
</dbReference>
<dbReference type="PROSITE" id="PS50293">
    <property type="entry name" value="TPR_REGION"/>
    <property type="match status" value="1"/>
</dbReference>
<dbReference type="InterPro" id="IPR017850">
    <property type="entry name" value="Alkaline_phosphatase_core_sf"/>
</dbReference>
<dbReference type="Pfam" id="PF01663">
    <property type="entry name" value="Phosphodiest"/>
    <property type="match status" value="1"/>
</dbReference>
<feature type="repeat" description="TPR" evidence="3">
    <location>
        <begin position="533"/>
        <end position="566"/>
    </location>
</feature>
<dbReference type="PANTHER" id="PTHR44858">
    <property type="entry name" value="TETRATRICOPEPTIDE REPEAT PROTEIN 6"/>
    <property type="match status" value="1"/>
</dbReference>
<proteinExistence type="predicted"/>
<dbReference type="SUPFAM" id="SSF53649">
    <property type="entry name" value="Alkaline phosphatase-like"/>
    <property type="match status" value="1"/>
</dbReference>
<dbReference type="EMBL" id="SJPH01000002">
    <property type="protein sequence ID" value="TWT47550.1"/>
    <property type="molecule type" value="Genomic_DNA"/>
</dbReference>
<keyword evidence="1" id="KW-0677">Repeat</keyword>
<dbReference type="InterPro" id="IPR011990">
    <property type="entry name" value="TPR-like_helical_dom_sf"/>
</dbReference>
<dbReference type="AlphaFoldDB" id="A0A5C5WA66"/>
<protein>
    <submittedName>
        <fullName evidence="4">Tetratricopeptide repeat protein</fullName>
    </submittedName>
</protein>
<dbReference type="Pfam" id="PF14559">
    <property type="entry name" value="TPR_19"/>
    <property type="match status" value="1"/>
</dbReference>
<feature type="repeat" description="TPR" evidence="3">
    <location>
        <begin position="499"/>
        <end position="532"/>
    </location>
</feature>
<evidence type="ECO:0000256" key="3">
    <source>
        <dbReference type="PROSITE-ProRule" id="PRU00339"/>
    </source>
</evidence>
<sequence length="667" mass="73153">MKTPARSVSPNSPRRVLLVGWDAADWQMIHPLVDRGLMPTLEQMMNRGVWGNLATLRPILSPMLWNSIATGKRAEQHGVHGFTEPDPEGAGIRPVQSTSRRVKALWNMLTHAGLRSHVVGWYASHPTEPIQGTMVSNQFEQFRLEAGVPTPPPSRSVHPVERTSELAPLRVGAHEIDATAILPFIPNAQKLLDNEGHRLGKLQHLLAQTATVHAAATHLLTQDDWDFAAVYYEGIDRFGHEFMEFHPPKMEQVSAEDFEAYQHCMVGAYRFHDMMLQTLLDLVGDDTAVLLISDHGYYNDHLRPDPREGQSGPVEWHRPFGVFAAQGPGIQEGSRLYGAGLLDIAPTVLQLLGLPAAYDMPGRVLAEILQETTPLPRIESWEEISGECGLHPAEMRIDPVESRAALEQLVALGYVEAPSEDSEQTVRDTIANNRFNLIQSLVDSQQYAAAIALLDELDPALRDTTAAQTLLASCLLGVGDRGRARVVLGQLAEQATDSARAHMMLGTLEFADGDTEAAMEHFRQVVESSPRLPGLHNKLGAVLLETGRYAEAIDAFEKALAIDGDSPLAFTGRARAKLELGDPQAALDDAMIAAELVHHLPRAHYLIGRALSQLGKPNDAAEALELCVKQAPGMKVAHEALARVYHDLGHAERARDAELRAKRILAN</sequence>
<organism evidence="4 5">
    <name type="scientific">Botrimarina hoheduenensis</name>
    <dbReference type="NCBI Taxonomy" id="2528000"/>
    <lineage>
        <taxon>Bacteria</taxon>
        <taxon>Pseudomonadati</taxon>
        <taxon>Planctomycetota</taxon>
        <taxon>Planctomycetia</taxon>
        <taxon>Pirellulales</taxon>
        <taxon>Lacipirellulaceae</taxon>
        <taxon>Botrimarina</taxon>
    </lineage>
</organism>
<dbReference type="OrthoDB" id="228738at2"/>
<dbReference type="InterPro" id="IPR019734">
    <property type="entry name" value="TPR_rpt"/>
</dbReference>
<dbReference type="PROSITE" id="PS50005">
    <property type="entry name" value="TPR"/>
    <property type="match status" value="2"/>
</dbReference>
<accession>A0A5C5WA66</accession>